<keyword evidence="4" id="KW-0808">Transferase</keyword>
<feature type="domain" description="Tetrapyrrole methylase" evidence="6">
    <location>
        <begin position="33"/>
        <end position="203"/>
    </location>
</feature>
<evidence type="ECO:0000259" key="6">
    <source>
        <dbReference type="Pfam" id="PF00590"/>
    </source>
</evidence>
<evidence type="ECO:0000256" key="5">
    <source>
        <dbReference type="ARBA" id="ARBA00022691"/>
    </source>
</evidence>
<dbReference type="NCBIfam" id="TIGR02467">
    <property type="entry name" value="CbiE"/>
    <property type="match status" value="1"/>
</dbReference>
<dbReference type="InterPro" id="IPR029063">
    <property type="entry name" value="SAM-dependent_MTases_sf"/>
</dbReference>
<dbReference type="RefSeq" id="WP_323305602.1">
    <property type="nucleotide sequence ID" value="NZ_JAYGHX010000005.1"/>
</dbReference>
<dbReference type="InterPro" id="IPR050714">
    <property type="entry name" value="Cobalamin_biosynth_MTase"/>
</dbReference>
<keyword evidence="3" id="KW-0489">Methyltransferase</keyword>
<dbReference type="Gene3D" id="3.40.50.150">
    <property type="entry name" value="Vaccinia Virus protein VP39"/>
    <property type="match status" value="1"/>
</dbReference>
<dbReference type="InterPro" id="IPR012818">
    <property type="entry name" value="CbiE"/>
</dbReference>
<dbReference type="CDD" id="cd02440">
    <property type="entry name" value="AdoMet_MTases"/>
    <property type="match status" value="1"/>
</dbReference>
<dbReference type="InterPro" id="IPR006365">
    <property type="entry name" value="Cbl_synth_CobL"/>
</dbReference>
<keyword evidence="8" id="KW-1185">Reference proteome</keyword>
<organism evidence="7 8">
    <name type="scientific">Cyanobium gracile UHCC 0139</name>
    <dbReference type="NCBI Taxonomy" id="3110308"/>
    <lineage>
        <taxon>Bacteria</taxon>
        <taxon>Bacillati</taxon>
        <taxon>Cyanobacteriota</taxon>
        <taxon>Cyanophyceae</taxon>
        <taxon>Synechococcales</taxon>
        <taxon>Prochlorococcaceae</taxon>
        <taxon>Cyanobium</taxon>
    </lineage>
</organism>
<comment type="caution">
    <text evidence="7">The sequence shown here is derived from an EMBL/GenBank/DDBJ whole genome shotgun (WGS) entry which is preliminary data.</text>
</comment>
<dbReference type="SUPFAM" id="SSF53790">
    <property type="entry name" value="Tetrapyrrole methylase"/>
    <property type="match status" value="1"/>
</dbReference>
<gene>
    <name evidence="7" type="primary">cbiE</name>
    <name evidence="7" type="ORF">VB738_09985</name>
</gene>
<dbReference type="Gene3D" id="3.40.1010.10">
    <property type="entry name" value="Cobalt-precorrin-4 Transmethylase, Domain 1"/>
    <property type="match status" value="1"/>
</dbReference>
<name>A0ABU5RUZ1_9CYAN</name>
<dbReference type="SUPFAM" id="SSF53335">
    <property type="entry name" value="S-adenosyl-L-methionine-dependent methyltransferases"/>
    <property type="match status" value="1"/>
</dbReference>
<dbReference type="InterPro" id="IPR000878">
    <property type="entry name" value="4pyrrol_Mease"/>
</dbReference>
<dbReference type="InterPro" id="IPR014777">
    <property type="entry name" value="4pyrrole_Mease_sub1"/>
</dbReference>
<dbReference type="NCBIfam" id="TIGR02469">
    <property type="entry name" value="CbiT"/>
    <property type="match status" value="1"/>
</dbReference>
<keyword evidence="5" id="KW-0949">S-adenosyl-L-methionine</keyword>
<dbReference type="Proteomes" id="UP001304461">
    <property type="component" value="Unassembled WGS sequence"/>
</dbReference>
<accession>A0ABU5RUZ1</accession>
<dbReference type="Pfam" id="PF00590">
    <property type="entry name" value="TP_methylase"/>
    <property type="match status" value="1"/>
</dbReference>
<dbReference type="PANTHER" id="PTHR43182">
    <property type="entry name" value="COBALT-PRECORRIN-6B C(15)-METHYLTRANSFERASE (DECARBOXYLATING)"/>
    <property type="match status" value="1"/>
</dbReference>
<sequence length="431" mass="45734">MARSGSGARLEGSLLEVLGTDAAGLAGLSRPWQDRIRQADLVAAPRRLLADLEAWRGDAPAPDLIASDKPADLLPRLERALAAGQRVVLLASGDPLWFGIGRLLLQHLPAERLRFHPAPTSLQLAFARLGRPWQDASWISLHGRDPEPLAARLQQRPAALAVLTDPARGGADAVRRILRASGLEAAYELWLGERLGHPAERLQRLAPADPLPPDLDPLHIVLLIAAEPAAVSPQALPLFGLPDGLWLQHPDQPGLMTKREVRIQLLADLELPEHGVLWDIGAGVGSVGLEALRLRPALELWAVERRPGATALIGANADRLGVRPAAVLEGQAPAALGSLPDPDRVLIGGGGRDRREVLEAVLGRLRPGGVVVLPLATVEALAQLRPQLEQAGLGVTVSQIQAWRGAPLAEGTRLAPLNPVLVLKGARPAAG</sequence>
<evidence type="ECO:0000256" key="4">
    <source>
        <dbReference type="ARBA" id="ARBA00022679"/>
    </source>
</evidence>
<reference evidence="7 8" key="1">
    <citation type="submission" date="2023-12" db="EMBL/GenBank/DDBJ databases">
        <title>Baltic Sea Cyanobacteria.</title>
        <authorList>
            <person name="Delbaje E."/>
            <person name="Fewer D.P."/>
            <person name="Shishido T.K."/>
        </authorList>
    </citation>
    <scope>NUCLEOTIDE SEQUENCE [LARGE SCALE GENOMIC DNA]</scope>
    <source>
        <strain evidence="7 8">UHCC 0139</strain>
    </source>
</reference>
<evidence type="ECO:0000256" key="1">
    <source>
        <dbReference type="ARBA" id="ARBA00004953"/>
    </source>
</evidence>
<evidence type="ECO:0000256" key="2">
    <source>
        <dbReference type="ARBA" id="ARBA00022573"/>
    </source>
</evidence>
<dbReference type="InterPro" id="IPR014008">
    <property type="entry name" value="Cbl_synth_MTase_CbiT"/>
</dbReference>
<dbReference type="EMBL" id="JAYGHX010000005">
    <property type="protein sequence ID" value="MEA5391584.1"/>
    <property type="molecule type" value="Genomic_DNA"/>
</dbReference>
<proteinExistence type="predicted"/>
<evidence type="ECO:0000256" key="3">
    <source>
        <dbReference type="ARBA" id="ARBA00022603"/>
    </source>
</evidence>
<keyword evidence="2" id="KW-0169">Cobalamin biosynthesis</keyword>
<dbReference type="InterPro" id="IPR035996">
    <property type="entry name" value="4pyrrol_Methylase_sf"/>
</dbReference>
<evidence type="ECO:0000313" key="8">
    <source>
        <dbReference type="Proteomes" id="UP001304461"/>
    </source>
</evidence>
<dbReference type="PIRSF" id="PIRSF036428">
    <property type="entry name" value="CobL"/>
    <property type="match status" value="1"/>
</dbReference>
<dbReference type="PANTHER" id="PTHR43182:SF1">
    <property type="entry name" value="COBALT-PRECORRIN-7 C(5)-METHYLTRANSFERASE"/>
    <property type="match status" value="1"/>
</dbReference>
<dbReference type="CDD" id="cd11644">
    <property type="entry name" value="Precorrin-6Y-MT"/>
    <property type="match status" value="1"/>
</dbReference>
<protein>
    <submittedName>
        <fullName evidence="7">Precorrin-6y C5,15-methyltransferase (Decarboxylating) subunit CbiE</fullName>
    </submittedName>
</protein>
<dbReference type="Gene3D" id="3.30.950.10">
    <property type="entry name" value="Methyltransferase, Cobalt-precorrin-4 Transmethylase, Domain 2"/>
    <property type="match status" value="1"/>
</dbReference>
<dbReference type="InterPro" id="IPR014776">
    <property type="entry name" value="4pyrrole_Mease_sub2"/>
</dbReference>
<evidence type="ECO:0000313" key="7">
    <source>
        <dbReference type="EMBL" id="MEA5391584.1"/>
    </source>
</evidence>
<comment type="pathway">
    <text evidence="1">Cofactor biosynthesis; adenosylcobalamin biosynthesis.</text>
</comment>